<dbReference type="AlphaFoldDB" id="A0A3G6IYP8"/>
<accession>A0A3G6IYP8</accession>
<dbReference type="PANTHER" id="PTHR39420:SF2">
    <property type="entry name" value="HYDROLASE"/>
    <property type="match status" value="1"/>
</dbReference>
<evidence type="ECO:0000313" key="3">
    <source>
        <dbReference type="Proteomes" id="UP000271587"/>
    </source>
</evidence>
<feature type="compositionally biased region" description="Acidic residues" evidence="1">
    <location>
        <begin position="458"/>
        <end position="472"/>
    </location>
</feature>
<dbReference type="InterPro" id="IPR042271">
    <property type="entry name" value="Zinicin_2_N"/>
</dbReference>
<dbReference type="Proteomes" id="UP000271587">
    <property type="component" value="Chromosome"/>
</dbReference>
<keyword evidence="3" id="KW-1185">Reference proteome</keyword>
<proteinExistence type="predicted"/>
<dbReference type="KEGG" id="cgk:CGERO_02875"/>
<dbReference type="NCBIfam" id="TIGR03624">
    <property type="entry name" value="putative hydrolase"/>
    <property type="match status" value="1"/>
</dbReference>
<dbReference type="Pfam" id="PF10103">
    <property type="entry name" value="Zincin_2"/>
    <property type="match status" value="1"/>
</dbReference>
<sequence>MGLFALSIATACAEAGSLKAMNNNGFGFSFNIGDNDDDRNQNNPFGGLGDMLNQFGQMLSGMGSTMNSPEGQGAVNYALAERIARQQIGHVKPLAEGDSKAVEEAVRLAELWLDGATILPASGNTVEAWDAFMWLERTLPMWKRLVTPVAEQMNEAQLASMPEEAREMVGPMLQMMNQMSSMNFGMQLGNALGDLATQTLAGSDFALPVAPAGTSAILPKNLSELTASLSQKPQDVLVFLSTREAARQRLFRHVPWLVEQLVSSVQEYAAGLTIDTSHIEETVRELNLDSGDPEAIQDAMAQLQGMDLSPRITSSNQAATARLETLLALIEGWVDHVTLAALDERLPSAAALQEAWRRRRATGGSADHVLSKVVSIDIAAPKVSQAAELWRRVQVAVGIERRDHIWDHPDLLPDAEDLERSAEFIDGLLGDDFDPIAEINELEKMLEAESESGATDNEAAEAPEDPEDGDKE</sequence>
<dbReference type="SUPFAM" id="SSF55486">
    <property type="entry name" value="Metalloproteases ('zincins'), catalytic domain"/>
    <property type="match status" value="1"/>
</dbReference>
<evidence type="ECO:0008006" key="4">
    <source>
        <dbReference type="Google" id="ProtNLM"/>
    </source>
</evidence>
<gene>
    <name evidence="2" type="ORF">CGERO_02875</name>
</gene>
<organism evidence="2 3">
    <name type="scientific">Corynebacterium gerontici</name>
    <dbReference type="NCBI Taxonomy" id="2079234"/>
    <lineage>
        <taxon>Bacteria</taxon>
        <taxon>Bacillati</taxon>
        <taxon>Actinomycetota</taxon>
        <taxon>Actinomycetes</taxon>
        <taxon>Mycobacteriales</taxon>
        <taxon>Corynebacteriaceae</taxon>
        <taxon>Corynebacterium</taxon>
    </lineage>
</organism>
<feature type="region of interest" description="Disordered" evidence="1">
    <location>
        <begin position="443"/>
        <end position="472"/>
    </location>
</feature>
<dbReference type="InterPro" id="IPR018766">
    <property type="entry name" value="Zinicin_2"/>
</dbReference>
<dbReference type="PANTHER" id="PTHR39420">
    <property type="match status" value="1"/>
</dbReference>
<reference evidence="2 3" key="1">
    <citation type="submission" date="2018-11" db="EMBL/GenBank/DDBJ databases">
        <authorList>
            <person name="Kleinhagauer T."/>
            <person name="Glaeser S.P."/>
            <person name="Spergser J."/>
            <person name="Ruckert C."/>
            <person name="Kaempfer P."/>
            <person name="Busse H.-J."/>
        </authorList>
    </citation>
    <scope>NUCLEOTIDE SEQUENCE [LARGE SCALE GENOMIC DNA]</scope>
    <source>
        <strain evidence="2 3">W8</strain>
    </source>
</reference>
<dbReference type="Gene3D" id="1.20.150.30">
    <property type="entry name" value="Zincin-like metallopeptidase, N-terminal domain"/>
    <property type="match status" value="1"/>
</dbReference>
<protein>
    <recommendedName>
        <fullName evidence="4">Hydrolase</fullName>
    </recommendedName>
</protein>
<name>A0A3G6IYP8_9CORY</name>
<evidence type="ECO:0000313" key="2">
    <source>
        <dbReference type="EMBL" id="AZA10899.1"/>
    </source>
</evidence>
<dbReference type="EMBL" id="CP033897">
    <property type="protein sequence ID" value="AZA10899.1"/>
    <property type="molecule type" value="Genomic_DNA"/>
</dbReference>
<evidence type="ECO:0000256" key="1">
    <source>
        <dbReference type="SAM" id="MobiDB-lite"/>
    </source>
</evidence>